<evidence type="ECO:0000256" key="2">
    <source>
        <dbReference type="SAM" id="MobiDB-lite"/>
    </source>
</evidence>
<dbReference type="GO" id="GO:0006310">
    <property type="term" value="P:DNA recombination"/>
    <property type="evidence" value="ECO:0007669"/>
    <property type="project" value="UniProtKB-KW"/>
</dbReference>
<dbReference type="Proteomes" id="UP000294221">
    <property type="component" value="Unassembled WGS sequence"/>
</dbReference>
<dbReference type="EMBL" id="RYUN01000006">
    <property type="protein sequence ID" value="RYQ22131.1"/>
    <property type="molecule type" value="Genomic_DNA"/>
</dbReference>
<dbReference type="Pfam" id="PF13936">
    <property type="entry name" value="HTH_38"/>
    <property type="match status" value="1"/>
</dbReference>
<dbReference type="NCBIfam" id="NF033563">
    <property type="entry name" value="transpos_IS30"/>
    <property type="match status" value="1"/>
</dbReference>
<name>A0A4Q5ACF6_9BIFI</name>
<dbReference type="PANTHER" id="PTHR10948:SF23">
    <property type="entry name" value="TRANSPOSASE INSI FOR INSERTION SEQUENCE ELEMENT IS30A-RELATED"/>
    <property type="match status" value="1"/>
</dbReference>
<gene>
    <name evidence="4" type="ORF">PG2054B_0613</name>
</gene>
<dbReference type="InterPro" id="IPR025246">
    <property type="entry name" value="IS30-like_HTH"/>
</dbReference>
<feature type="compositionally biased region" description="Polar residues" evidence="2">
    <location>
        <begin position="352"/>
        <end position="368"/>
    </location>
</feature>
<evidence type="ECO:0000256" key="1">
    <source>
        <dbReference type="ARBA" id="ARBA00023172"/>
    </source>
</evidence>
<dbReference type="GO" id="GO:0005829">
    <property type="term" value="C:cytosol"/>
    <property type="evidence" value="ECO:0007669"/>
    <property type="project" value="TreeGrafter"/>
</dbReference>
<dbReference type="AlphaFoldDB" id="A0A4Q5ACF6"/>
<proteinExistence type="predicted"/>
<dbReference type="SUPFAM" id="SSF53098">
    <property type="entry name" value="Ribonuclease H-like"/>
    <property type="match status" value="1"/>
</dbReference>
<feature type="domain" description="Integrase catalytic" evidence="3">
    <location>
        <begin position="187"/>
        <end position="350"/>
    </location>
</feature>
<protein>
    <submittedName>
        <fullName evidence="4">Integrase catalytic subunit</fullName>
    </submittedName>
</protein>
<dbReference type="InterPro" id="IPR036397">
    <property type="entry name" value="RNaseH_sf"/>
</dbReference>
<dbReference type="GO" id="GO:0004803">
    <property type="term" value="F:transposase activity"/>
    <property type="evidence" value="ECO:0007669"/>
    <property type="project" value="TreeGrafter"/>
</dbReference>
<dbReference type="RefSeq" id="WP_130012871.1">
    <property type="nucleotide sequence ID" value="NZ_RYUN01000006.1"/>
</dbReference>
<dbReference type="PANTHER" id="PTHR10948">
    <property type="entry name" value="TRANSPOSASE"/>
    <property type="match status" value="1"/>
</dbReference>
<dbReference type="InterPro" id="IPR001584">
    <property type="entry name" value="Integrase_cat-core"/>
</dbReference>
<dbReference type="InterPro" id="IPR053392">
    <property type="entry name" value="Transposase_IS30-like"/>
</dbReference>
<evidence type="ECO:0000313" key="5">
    <source>
        <dbReference type="Proteomes" id="UP000294221"/>
    </source>
</evidence>
<dbReference type="Gene3D" id="3.30.420.10">
    <property type="entry name" value="Ribonuclease H-like superfamily/Ribonuclease H"/>
    <property type="match status" value="1"/>
</dbReference>
<dbReference type="InterPro" id="IPR051917">
    <property type="entry name" value="Transposase-Integrase"/>
</dbReference>
<sequence length="368" mass="43182">MGTCYSHLSPDERIRIERLHCEQGLSVRETARLIGRDKATVSRELKRGLWFASNENGSYRPYRPRRLKTGPWTSMPFYSALAAQRRADLRRHESRKPHRMDSDRLRSWVMDALRRGWSPELIEGRLKLEYPGDPAMRVSHECLYQWIYAKPQRDLDLRQYLPRGRKHRVRRKRRKVRGPRIPMRVPISQRPKTVDSRGQFGHWESDTIVGAAPSRVCIDTQVERKSRRLFARLIPDKSAMATARAEYEIYRDLPPRARIDRTWDNGTEASYHQLVDEALGMLTYFADPYSSWQRGTNENRNGRIRRYLPKKTPFDDLTQAELDAIVKEINDTPMKQLEYKTPNEAWDEETSRLQSKTTNPSTSVALTS</sequence>
<accession>A0A4Q5ACF6</accession>
<keyword evidence="1" id="KW-0233">DNA recombination</keyword>
<dbReference type="PROSITE" id="PS50994">
    <property type="entry name" value="INTEGRASE"/>
    <property type="match status" value="1"/>
</dbReference>
<comment type="caution">
    <text evidence="4">The sequence shown here is derived from an EMBL/GenBank/DDBJ whole genome shotgun (WGS) entry which is preliminary data.</text>
</comment>
<reference evidence="4 5" key="1">
    <citation type="submission" date="2018-12" db="EMBL/GenBank/DDBJ databases">
        <title>Unveiling genomic diversity among members of the Bifidobacterium pseudolongum species, a widely distributed gut commensal of the animal kingdom.</title>
        <authorList>
            <person name="Lugli G.A."/>
            <person name="Duranti S."/>
            <person name="Albert K."/>
            <person name="Mancabelli L."/>
            <person name="Napoli S."/>
            <person name="Viappiani A."/>
            <person name="Anzalone R."/>
            <person name="Longhi G."/>
            <person name="Milani C."/>
            <person name="Turroni F."/>
            <person name="Alessandri G."/>
            <person name="Sela D.A."/>
            <person name="Van Sinderen D."/>
            <person name="Ventura M."/>
        </authorList>
    </citation>
    <scope>NUCLEOTIDE SEQUENCE [LARGE SCALE GENOMIC DNA]</scope>
    <source>
        <strain evidence="4 5">2054B</strain>
    </source>
</reference>
<evidence type="ECO:0000313" key="4">
    <source>
        <dbReference type="EMBL" id="RYQ22131.1"/>
    </source>
</evidence>
<dbReference type="GO" id="GO:0003676">
    <property type="term" value="F:nucleic acid binding"/>
    <property type="evidence" value="ECO:0007669"/>
    <property type="project" value="InterPro"/>
</dbReference>
<feature type="region of interest" description="Disordered" evidence="2">
    <location>
        <begin position="336"/>
        <end position="368"/>
    </location>
</feature>
<evidence type="ECO:0000259" key="3">
    <source>
        <dbReference type="PROSITE" id="PS50994"/>
    </source>
</evidence>
<dbReference type="InterPro" id="IPR012337">
    <property type="entry name" value="RNaseH-like_sf"/>
</dbReference>
<dbReference type="GO" id="GO:0015074">
    <property type="term" value="P:DNA integration"/>
    <property type="evidence" value="ECO:0007669"/>
    <property type="project" value="InterPro"/>
</dbReference>
<organism evidence="4 5">
    <name type="scientific">Bifidobacterium pseudolongum subsp. pseudolongum</name>
    <dbReference type="NCBI Taxonomy" id="31954"/>
    <lineage>
        <taxon>Bacteria</taxon>
        <taxon>Bacillati</taxon>
        <taxon>Actinomycetota</taxon>
        <taxon>Actinomycetes</taxon>
        <taxon>Bifidobacteriales</taxon>
        <taxon>Bifidobacteriaceae</taxon>
        <taxon>Bifidobacterium</taxon>
    </lineage>
</organism>
<dbReference type="GO" id="GO:0032196">
    <property type="term" value="P:transposition"/>
    <property type="evidence" value="ECO:0007669"/>
    <property type="project" value="TreeGrafter"/>
</dbReference>